<comment type="PTM">
    <text evidence="32">Palmitoylation of the transmembrane protein and of Env polyprotein (prior to its proteolytic cleavage) is essential for their association with host cell membrane lipid rafts. Palmitoylation is therefore required for envelope trafficking to classical lipid rafts, but not for viral replication.</text>
</comment>
<evidence type="ECO:0000256" key="13">
    <source>
        <dbReference type="ARBA" id="ARBA00022685"/>
    </source>
</evidence>
<evidence type="ECO:0000256" key="29">
    <source>
        <dbReference type="ARBA" id="ARBA00023280"/>
    </source>
</evidence>
<dbReference type="GO" id="GO:0075512">
    <property type="term" value="P:clathrin-dependent endocytosis of virus by host cell"/>
    <property type="evidence" value="ECO:0007669"/>
    <property type="project" value="UniProtKB-UniRule"/>
</dbReference>
<keyword evidence="28 32" id="KW-0325">Glycoprotein</keyword>
<feature type="region of interest" description="Immunosuppression" evidence="32">
    <location>
        <begin position="573"/>
        <end position="591"/>
    </location>
</feature>
<evidence type="ECO:0000256" key="11">
    <source>
        <dbReference type="ARBA" id="ARBA00022581"/>
    </source>
</evidence>
<dbReference type="GO" id="GO:0016020">
    <property type="term" value="C:membrane"/>
    <property type="evidence" value="ECO:0007669"/>
    <property type="project" value="UniProtKB-UniRule"/>
</dbReference>
<comment type="function">
    <text evidence="32">Surface protein gp120: Attaches the virus to the host lymphoid cell by binding to the primary receptor CD4. This interaction induces a structural rearrangement creating a high affinity binding site for a chemokine coreceptor like CXCR4 and/or CCR5. Acts as a ligand for CD209/DC-SIGN and CLEC4M/DC-SIGNR, which are respectively found on dendritic cells (DCs), and on endothelial cells of liver sinusoids and lymph node sinuses. These interactions allow capture of viral particles at mucosal surfaces by these cells and subsequent transmission to permissive cells. HIV subverts the migration properties of dendritic cells to gain access to CD4+ T-cells in lymph nodes. Virus transmission to permissive T-cells occurs either in trans (without DCs infection, through viral capture and transmission), or in cis (following DCs productive infection, through the usual CD4-gp120 interaction), thereby inducing a robust infection. In trans infection, bound virions remain infectious over days and it is proposed that they are not degraded, but protected in non-lysosomal acidic organelles within the DCs close to the cell membrane thus contributing to the viral infectious potential during DCs' migration from the periphery to the lymphoid tissues. On arrival at lymphoid tissues, intact virions recycle back to DCs' cell surface allowing virus transmission to CD4+ T-cells.</text>
</comment>
<evidence type="ECO:0000256" key="8">
    <source>
        <dbReference type="ARBA" id="ARBA00022510"/>
    </source>
</evidence>
<keyword evidence="30 32" id="KW-0449">Lipoprotein</keyword>
<dbReference type="FunFam" id="2.170.40.20:FF:000003">
    <property type="entry name" value="Envelope glycoprotein gp160"/>
    <property type="match status" value="1"/>
</dbReference>
<dbReference type="InterPro" id="IPR037527">
    <property type="entry name" value="Gp160"/>
</dbReference>
<dbReference type="GO" id="GO:1903908">
    <property type="term" value="P:positive regulation of plasma membrane raft polarization"/>
    <property type="evidence" value="ECO:0007669"/>
    <property type="project" value="UniProtKB-UniRule"/>
</dbReference>
<keyword evidence="16 32" id="KW-0732">Signal</keyword>
<comment type="subunit">
    <text evidence="32">The mature envelope protein (Env) consists of a homotrimer of non-covalently associated gp120-gp41 heterodimers. The resulting complex protrudes from the virus surface as a spike. There seems to be as few as 10 spikes on the average virion. Surface protein gp120 interacts with host CD4, CCR5 and CXCR4. Gp120 also interacts with the C-type lectins CD209/DC-SIGN and CLEC4M/DC-SIGNR (collectively referred to as DC-SIGN(R)). Gp120 and gp41 interact with GalCer. Gp120 interacts with host ITGA4/ITGB7 complex; on CD4+ T-cells, this interaction results in rapid activation of integrin ITGAL/LFA-1, which facilitates efficient cell-to-cell spreading of HIV-1. Gp120 interacts with cell-associated heparan sulfate; this interaction increases virus infectivity on permissive cells and may be involved in infection of CD4- cells.</text>
</comment>
<keyword evidence="10 32" id="KW-1165">Clathrin-mediated endocytosis of virus by host</keyword>
<evidence type="ECO:0000256" key="16">
    <source>
        <dbReference type="ARBA" id="ARBA00022729"/>
    </source>
</evidence>
<comment type="domain">
    <text evidence="32">Some of the most genetically diverse regions of the viral genome are present in Env. They are called variable regions 1 through 5 (V1 through V5). Coreceptor usage of gp120 is determined mainly by the primary structure of the third variable region (V3) in the outer domain of gp120. The sequence of V3 determines which coreceptor, CCR5 and/or CXCR4 (corresponding to R5/macrophage, X4/T cell and R5X4/T cell and macrophage tropism), is used to trigger the fusion potential of the Env complex, and hence which cells the virus can infect. Binding to CCR5 involves a region adjacent in addition to V3.</text>
</comment>
<dbReference type="GO" id="GO:0019082">
    <property type="term" value="P:viral protein processing"/>
    <property type="evidence" value="ECO:0007669"/>
    <property type="project" value="UniProtKB-UniRule"/>
</dbReference>
<dbReference type="FunFam" id="1.20.5.490:FF:000001">
    <property type="entry name" value="Envelope glycoprotein gp160"/>
    <property type="match status" value="1"/>
</dbReference>
<dbReference type="GO" id="GO:0044175">
    <property type="term" value="C:host cell endosome membrane"/>
    <property type="evidence" value="ECO:0007669"/>
    <property type="project" value="UniProtKB-SubCell"/>
</dbReference>
<evidence type="ECO:0000256" key="33">
    <source>
        <dbReference type="RuleBase" id="RU363095"/>
    </source>
</evidence>
<evidence type="ECO:0000256" key="14">
    <source>
        <dbReference type="ARBA" id="ARBA00022692"/>
    </source>
</evidence>
<feature type="region of interest" description="V5" evidence="32">
    <location>
        <begin position="460"/>
        <end position="470"/>
    </location>
</feature>
<keyword evidence="9 32" id="KW-1032">Host cell membrane</keyword>
<evidence type="ECO:0000313" key="37">
    <source>
        <dbReference type="EMBL" id="AFQ61224.1"/>
    </source>
</evidence>
<dbReference type="GO" id="GO:0005198">
    <property type="term" value="F:structural molecule activity"/>
    <property type="evidence" value="ECO:0007669"/>
    <property type="project" value="UniProtKB-UniRule"/>
</dbReference>
<dbReference type="CDD" id="cd09909">
    <property type="entry name" value="HIV-1-like_HR1-HR2"/>
    <property type="match status" value="1"/>
</dbReference>
<comment type="PTM">
    <text evidence="32">Highly glycosylated by host. The high number of glycan on the protein is reffered to as 'glycan shield' because it contributes to hide protein sequence from adaptive immune system.</text>
</comment>
<comment type="subcellular location">
    <subcellularLocation>
        <location evidence="3">Host cell membrane</location>
        <topology evidence="3">Peripheral membrane protein</topology>
    </subcellularLocation>
    <subcellularLocation>
        <location evidence="1">Host cell membrane</location>
        <topology evidence="1">Single-pass type I membrane protein</topology>
    </subcellularLocation>
    <subcellularLocation>
        <location evidence="2">Host endosome membrane</location>
        <topology evidence="2">Peripheral membrane protein</topology>
    </subcellularLocation>
    <subcellularLocation>
        <location evidence="5">Host endosome membrane</location>
        <topology evidence="5">Single-pass type I membrane protein</topology>
    </subcellularLocation>
    <subcellularLocation>
        <location evidence="6">Virion membrane</location>
        <topology evidence="6">Peripheral membrane protein</topology>
    </subcellularLocation>
    <subcellularLocation>
        <location evidence="4">Virion membrane</location>
        <topology evidence="4">Single-pass type I membrane protein</topology>
    </subcellularLocation>
</comment>
<dbReference type="Gene3D" id="2.170.40.20">
    <property type="entry name" value="Human immunodeficiency virus 1, Gp160, envelope glycoprotein"/>
    <property type="match status" value="2"/>
</dbReference>
<dbReference type="HAMAP" id="MF_04083">
    <property type="entry name" value="HIV_ENV"/>
    <property type="match status" value="1"/>
</dbReference>
<evidence type="ECO:0000256" key="12">
    <source>
        <dbReference type="ARBA" id="ARBA00022595"/>
    </source>
</evidence>
<feature type="disulfide bond" evidence="32">
    <location>
        <begin position="225"/>
        <end position="254"/>
    </location>
</feature>
<evidence type="ECO:0000256" key="20">
    <source>
        <dbReference type="ARBA" id="ARBA00022879"/>
    </source>
</evidence>
<evidence type="ECO:0000256" key="2">
    <source>
        <dbReference type="ARBA" id="ARBA00004433"/>
    </source>
</evidence>
<keyword evidence="18 32" id="KW-0946">Virion</keyword>
<dbReference type="GO" id="GO:1903911">
    <property type="term" value="P:positive regulation of receptor clustering"/>
    <property type="evidence" value="ECO:0007669"/>
    <property type="project" value="UniProtKB-UniRule"/>
</dbReference>
<dbReference type="GO" id="GO:0052031">
    <property type="term" value="P:symbiont-mediated perturbation of host defense response"/>
    <property type="evidence" value="ECO:0007669"/>
    <property type="project" value="UniProtKB-UniRule"/>
</dbReference>
<feature type="chain" id="PRO_5023521197" description="Transmembrane protein gp41" evidence="32">
    <location>
        <begin position="511"/>
        <end position="862"/>
    </location>
</feature>
<comment type="miscellaneous">
    <text evidence="32">Inhibitors targeting HIV-1 viral envelope proteins are used as antiretroviral drugs. Attachment of virions to the cell surface via non-specific interactions and CD4 binding can be blocked by inhibitors that include cyanovirin-N, cyclotriazadisulfonamide analogs, PRO 2000, TNX 355 and PRO 542. In addition, BMS 806 can block CD4-induced conformational changes. Env interactions with the coreceptor molecules can be targeted by CCR5 antagonists including SCH-D, maraviroc (UK 427857) and aplaviroc (GW 873140), and the CXCR4 antagonist AMD 070. Fusion of viral and cellular membranes can be inhibited by peptides such as enfuvirtide and tifuvirtide (T 1249). Resistance to inhibitors associated with mutations in Env are observed. Most of the time, single mutations confer only a modest reduction in drug susceptibility. Combination of several mutations is usually required to develop a high-level drug resistance.</text>
</comment>
<evidence type="ECO:0000256" key="27">
    <source>
        <dbReference type="ARBA" id="ARBA00023157"/>
    </source>
</evidence>
<evidence type="ECO:0000256" key="28">
    <source>
        <dbReference type="ARBA" id="ARBA00023180"/>
    </source>
</evidence>
<keyword evidence="29 32" id="KW-0899">Viral immunoevasion</keyword>
<keyword evidence="21 32" id="KW-1164">Virus endocytosis by host</keyword>
<feature type="region of interest" description="MPER; binding to GalCer" evidence="32">
    <location>
        <begin position="661"/>
        <end position="682"/>
    </location>
</feature>
<dbReference type="FunFam" id="2.170.40.20:FF:000004">
    <property type="entry name" value="Envelope glycoprotein gp160"/>
    <property type="match status" value="1"/>
</dbReference>
<comment type="function">
    <text evidence="32">Transmembrane protein gp41: Acts as a class I viral fusion protein. Under the current model, the protein has at least 3 conformational states: pre-fusion native state, pre-hairpin intermediate state, and post-fusion hairpin state. During fusion of viral and target intracellular membranes, the coiled coil regions (heptad repeats) assume a trimer-of-hairpins structure, positioning the fusion peptide in close proximity to the C-terminal region of the ectodomain. The formation of this structure appears to drive apposition and subsequent fusion of viral and target cell membranes. Complete fusion occurs in host cell endosomes and is dynamin-dependent, however some lipid transfer might occur at the plasma membrane. The virus undergoes clathrin-dependent internalization long before endosomal fusion, thus minimizing the surface exposure of conserved viral epitopes during fusion and reducing the efficacy of inhibitors targeting these epitopes. Membranes fusion leads to delivery of the nucleocapsid into the cytoplasm.</text>
</comment>
<evidence type="ECO:0000259" key="35">
    <source>
        <dbReference type="Pfam" id="PF00516"/>
    </source>
</evidence>
<dbReference type="InterPro" id="IPR000328">
    <property type="entry name" value="GP41-like"/>
</dbReference>
<evidence type="ECO:0000256" key="30">
    <source>
        <dbReference type="ARBA" id="ARBA00023288"/>
    </source>
</evidence>
<comment type="domain">
    <text evidence="32">The CD4-binding region is targeted by the antibody b12.</text>
</comment>
<feature type="disulfide bond" evidence="32">
    <location>
        <begin position="53"/>
        <end position="73"/>
    </location>
</feature>
<keyword evidence="11 32" id="KW-0945">Host-virus interaction</keyword>
<keyword evidence="23 32" id="KW-1039">Host endosome</keyword>
<dbReference type="Gene3D" id="1.10.287.210">
    <property type="match status" value="1"/>
</dbReference>
<sequence>MRVKGTQMNWPNLWRWGTLILGLVIICNASDNLWVTVYYGVPVWRDADTTLFCASDAKAHSTEVHNVWATHACVPTDPNPQEIHLENVTENFNMWKNNMVEQMQEDVISLWDESIKPCVKLTPLCVTLNCTEAKLTRNVTSNVTVAPDLNMTGEVKNCTFNMTTEIRDKKQKVHALFYRLDIVPINSGGNNSNNSSEYRLINCNTSVIKQACPKISFDPIPIHYCTPAGYALLRCNDKNFNGTGPCKNVSSVQCTHGIKPVVSTQLLLNGSLAEEEIIIRSENLTDNAKNIIVHLNESVEINCTRPSNNTRTSITIGPGQVFYRTGDIKGDIRQAFCEINGTKWNTTLERVAKKLKEQFNKTIIFEPSSGGDLEITMHHFNCRGEFFYCNTTKLFNSTWTGNETINENGTTKIIIPCRIKQIINMWQGAGQAIYAPPISGAINCVSNITGILLTRDGGDGNHINETFRPAGGNMRDNWRSELYKYKVVQIEPLGIAPTRAKRRVVERQKRAVGIGAMIFGFLGAAGSTMGAASITLTVQARQLLSGIVQQQSNLLRAIEVQQHMLQLTVWGIKQLQARVLAVERYLKDQKFLGLWGCSGKVICTTAVPWNSTWSNKSYEEIWNNMTWVEWEREISNYTAQIYEILTESQNQQDKNEKDLLELDQWASLWNWFSITKWLWYIKIFIMIVGGLIGLRIIFAVLSIVNRVRQGYSPLSFQTPTHQQREPDRPERIEDGGGEQGRDRSVRLVSGFLALVWEDLRSLCLFSYHRLRDFILIATRTVELLGHSSLKGLRLGWEGLKYLGNLLVYWGQELRISAISLLNTTAIAVAGWTDSVIEVAQRAWRAILHIPRRIRQGLERALL</sequence>
<keyword evidence="25 32" id="KW-0472">Membrane</keyword>
<dbReference type="FunFam" id="1.10.287.210:FF:000001">
    <property type="entry name" value="Envelope glycoprotein gp160"/>
    <property type="match status" value="1"/>
</dbReference>
<feature type="coiled-coil region" evidence="32">
    <location>
        <begin position="632"/>
        <end position="666"/>
    </location>
</feature>
<dbReference type="SUPFAM" id="SSF58069">
    <property type="entry name" value="Virus ectodomain"/>
    <property type="match status" value="1"/>
</dbReference>
<evidence type="ECO:0000256" key="9">
    <source>
        <dbReference type="ARBA" id="ARBA00022511"/>
    </source>
</evidence>
<accession>T1PTW5</accession>
<evidence type="ECO:0000256" key="5">
    <source>
        <dbReference type="ARBA" id="ARBA00004578"/>
    </source>
</evidence>
<dbReference type="GO" id="GO:0019064">
    <property type="term" value="P:fusion of virus membrane with host plasma membrane"/>
    <property type="evidence" value="ECO:0007669"/>
    <property type="project" value="UniProtKB-UniRule"/>
</dbReference>
<evidence type="ECO:0000256" key="18">
    <source>
        <dbReference type="ARBA" id="ARBA00022844"/>
    </source>
</evidence>
<keyword evidence="8 32" id="KW-1170">Fusion of virus membrane with host endosomal membrane</keyword>
<evidence type="ECO:0000256" key="3">
    <source>
        <dbReference type="ARBA" id="ARBA00004505"/>
    </source>
</evidence>
<comment type="similarity">
    <text evidence="32">Belongs to the HIV-1 env protein family.</text>
</comment>
<keyword evidence="27 32" id="KW-1015">Disulfide bond</keyword>
<comment type="subcellular location">
    <molecule>Surface protein gp120</molecule>
    <subcellularLocation>
        <location evidence="32">Virion membrane</location>
        <topology evidence="32">Peripheral membrane protein</topology>
    </subcellularLocation>
    <subcellularLocation>
        <location evidence="32">Host cell membrane</location>
        <topology evidence="32">Peripheral membrane protein</topology>
    </subcellularLocation>
    <subcellularLocation>
        <location evidence="32">Host endosome membrane</location>
        <topology evidence="32">Single-pass type I membrane protein</topology>
    </subcellularLocation>
    <text evidence="32">The surface protein is not anchored to the viral envelope, but associates with the extravirion surface through its binding to TM. It is probably concentrated at the site of budding and incorporated into the virions possibly by contacts between the cytoplasmic tail of Env and the N-terminus of Gag.</text>
</comment>
<feature type="site" description="Cleavage; by host furin" evidence="32">
    <location>
        <begin position="510"/>
        <end position="511"/>
    </location>
</feature>
<keyword evidence="13 32" id="KW-0165">Cleavage on pair of basic residues</keyword>
<keyword evidence="31 32" id="KW-1160">Virus entry into host cell</keyword>
<comment type="subcellular location">
    <molecule>Transmembrane protein gp41</molecule>
    <subcellularLocation>
        <location evidence="32">Virion membrane</location>
        <topology evidence="32">Single-pass type I membrane protein</topology>
    </subcellularLocation>
    <subcellularLocation>
        <location evidence="32">Host cell membrane</location>
        <topology evidence="32">Single-pass type I membrane protein</topology>
    </subcellularLocation>
    <subcellularLocation>
        <location evidence="32">Host endosome membrane</location>
        <topology evidence="32">Single-pass type I membrane protein</topology>
    </subcellularLocation>
    <text evidence="32">It is probably concentrated at the site of budding and incorporated into the virions possibly by contacts between the cytoplasmic tail of Env and the N-terminus of Gag.</text>
</comment>
<keyword evidence="24 32" id="KW-0175">Coiled coil</keyword>
<evidence type="ECO:0000256" key="23">
    <source>
        <dbReference type="ARBA" id="ARBA00023046"/>
    </source>
</evidence>
<dbReference type="Proteomes" id="UP000144396">
    <property type="component" value="Genome"/>
</dbReference>
<comment type="caution">
    <text evidence="32 33">Lacks conserved residue(s) required for the propagation of feature annotation.</text>
</comment>
<feature type="region of interest" description="Fusion peptide" evidence="32">
    <location>
        <begin position="511"/>
        <end position="531"/>
    </location>
</feature>
<dbReference type="Pfam" id="PF00517">
    <property type="entry name" value="GP41"/>
    <property type="match status" value="1"/>
</dbReference>
<feature type="region of interest" description="CD4-binding loop" evidence="32">
    <location>
        <begin position="368"/>
        <end position="378"/>
    </location>
</feature>
<feature type="region of interest" description="Disordered" evidence="34">
    <location>
        <begin position="715"/>
        <end position="741"/>
    </location>
</feature>
<comment type="function">
    <text evidence="32">Envelope glycoprotein gp160: Oligomerizes in the host endoplasmic reticulum into predominantly trimers. In a second time, gp160 transits in the host Golgi, where glycosylation is completed. The precursor is then proteolytically cleaved in the trans-Golgi and thereby activated by cellular furin or furin-like proteases to produce gp120 and gp41.</text>
</comment>
<feature type="topological domain" description="Extracellular" evidence="32">
    <location>
        <begin position="32"/>
        <end position="683"/>
    </location>
</feature>
<dbReference type="InterPro" id="IPR036377">
    <property type="entry name" value="Gp120_core_sf"/>
</dbReference>
<feature type="disulfide bond" evidence="32">
    <location>
        <begin position="597"/>
        <end position="603"/>
    </location>
</feature>
<dbReference type="InterPro" id="IPR000777">
    <property type="entry name" value="HIV1_Gp120"/>
</dbReference>
<evidence type="ECO:0000256" key="34">
    <source>
        <dbReference type="SAM" id="MobiDB-lite"/>
    </source>
</evidence>
<evidence type="ECO:0000256" key="32">
    <source>
        <dbReference type="HAMAP-Rule" id="MF_04083"/>
    </source>
</evidence>
<comment type="PTM">
    <text evidence="32">Specific enzymatic cleavages in vivo yield mature proteins. Envelope glycoproteins are synthesized as a inactive precursor that is heavily N-glycosylated and processed likely by host cell furin in the Golgi to yield the mature SU and TM proteins. The cleavage site between SU and TM requires the minimal sequence [KR]-X-[KR]-R. About 2 of the 9 disulfide bonds of gp41 are reduced by P4HB/PDI, following binding to CD4 receptor.</text>
</comment>
<keyword evidence="14 32" id="KW-0812">Transmembrane</keyword>
<keyword evidence="22 32" id="KW-1133">Transmembrane helix</keyword>
<organismHost>
    <name type="scientific">Homo sapiens</name>
    <name type="common">Human</name>
    <dbReference type="NCBI Taxonomy" id="9606"/>
</organismHost>
<evidence type="ECO:0000256" key="21">
    <source>
        <dbReference type="ARBA" id="ARBA00022890"/>
    </source>
</evidence>
<evidence type="ECO:0000256" key="22">
    <source>
        <dbReference type="ARBA" id="ARBA00022989"/>
    </source>
</evidence>
<reference evidence="37 38" key="1">
    <citation type="journal article" date="2013" name="AIDS">
        <title>The rapidly expanding CRF01_AE epidemic in China is driven by multiple lineages of HIV-1 viruses introduced in the 1990s.</title>
        <authorList>
            <person name="Feng Y."/>
            <person name="He X."/>
            <person name="Hsi J.H."/>
            <person name="Li F."/>
            <person name="Li X."/>
            <person name="Wang Q."/>
            <person name="Ruan Y."/>
            <person name="Xing H."/>
            <person name="Lam T.T."/>
            <person name="Pybus O.G."/>
            <person name="Takebe Y."/>
            <person name="Shao Y."/>
        </authorList>
    </citation>
    <scope>NUCLEOTIDE SEQUENCE [LARGE SCALE GENOMIC DNA]</scope>
    <source>
        <strain evidence="37">FJ070033</strain>
    </source>
</reference>
<evidence type="ECO:0000256" key="7">
    <source>
        <dbReference type="ARBA" id="ARBA00022506"/>
    </source>
</evidence>
<feature type="transmembrane region" description="Helical" evidence="33">
    <location>
        <begin position="677"/>
        <end position="704"/>
    </location>
</feature>
<name>T1PTW5_HV1</name>
<dbReference type="GO" id="GO:0039654">
    <property type="term" value="P:fusion of virus membrane with host endosome membrane"/>
    <property type="evidence" value="ECO:0007669"/>
    <property type="project" value="UniProtKB-UniRule"/>
</dbReference>
<dbReference type="GO" id="GO:0055036">
    <property type="term" value="C:virion membrane"/>
    <property type="evidence" value="ECO:0007669"/>
    <property type="project" value="UniProtKB-SubCell"/>
</dbReference>
<keyword evidence="7 32" id="KW-1168">Fusion of virus membrane with host membrane</keyword>
<dbReference type="GO" id="GO:0020002">
    <property type="term" value="C:host cell plasma membrane"/>
    <property type="evidence" value="ECO:0007669"/>
    <property type="project" value="UniProtKB-SubCell"/>
</dbReference>
<evidence type="ECO:0000256" key="1">
    <source>
        <dbReference type="ARBA" id="ARBA00004402"/>
    </source>
</evidence>
<protein>
    <recommendedName>
        <fullName evidence="32">Envelope glycoprotein gp160</fullName>
    </recommendedName>
    <alternativeName>
        <fullName evidence="32">Env polyprotein</fullName>
    </alternativeName>
    <component>
        <recommendedName>
            <fullName evidence="32">Surface protein gp120</fullName>
            <shortName evidence="32">SU</shortName>
        </recommendedName>
        <alternativeName>
            <fullName evidence="32">Glycoprotein 120</fullName>
            <shortName evidence="32">gp120</shortName>
        </alternativeName>
    </component>
    <component>
        <recommendedName>
            <fullName evidence="32">Transmembrane protein gp41</fullName>
            <shortName evidence="32">TM</shortName>
        </recommendedName>
        <alternativeName>
            <fullName evidence="32">Glycoprotein 41</fullName>
            <shortName evidence="32">gp41</shortName>
        </alternativeName>
    </component>
</protein>
<feature type="compositionally biased region" description="Basic and acidic residues" evidence="34">
    <location>
        <begin position="722"/>
        <end position="741"/>
    </location>
</feature>
<evidence type="ECO:0000256" key="31">
    <source>
        <dbReference type="ARBA" id="ARBA00023296"/>
    </source>
</evidence>
<feature type="transmembrane region" description="Helical" evidence="33">
    <location>
        <begin position="511"/>
        <end position="534"/>
    </location>
</feature>
<evidence type="ECO:0000256" key="24">
    <source>
        <dbReference type="ARBA" id="ARBA00023054"/>
    </source>
</evidence>
<keyword evidence="17 32" id="KW-1161">Viral attachment to host cell</keyword>
<dbReference type="EMBL" id="JX112813">
    <property type="protein sequence ID" value="AFQ61224.1"/>
    <property type="molecule type" value="Genomic_DNA"/>
</dbReference>
<dbReference type="Pfam" id="PF00516">
    <property type="entry name" value="GP120"/>
    <property type="match status" value="1"/>
</dbReference>
<evidence type="ECO:0000256" key="25">
    <source>
        <dbReference type="ARBA" id="ARBA00023136"/>
    </source>
</evidence>
<keyword evidence="26 32" id="KW-0564">Palmitate</keyword>
<gene>
    <name evidence="32 37" type="primary">env</name>
</gene>
<feature type="disulfide bond" evidence="32">
    <location>
        <begin position="235"/>
        <end position="246"/>
    </location>
</feature>
<keyword evidence="20 32" id="KW-0261">Viral envelope protein</keyword>
<keyword evidence="12 32" id="KW-1162">Viral penetration into host cytoplasm</keyword>
<keyword evidence="19 32" id="KW-1043">Host membrane</keyword>
<dbReference type="Gene3D" id="1.20.5.490">
    <property type="entry name" value="Single helix bin"/>
    <property type="match status" value="1"/>
</dbReference>
<feature type="topological domain" description="Cytoplasmic" evidence="32">
    <location>
        <begin position="705"/>
        <end position="862"/>
    </location>
</feature>
<feature type="domain" description="Retroviral envelope protein GP41-like" evidence="36">
    <location>
        <begin position="529"/>
        <end position="721"/>
    </location>
</feature>
<evidence type="ECO:0000256" key="15">
    <source>
        <dbReference type="ARBA" id="ARBA00022703"/>
    </source>
</evidence>
<evidence type="ECO:0000259" key="36">
    <source>
        <dbReference type="Pfam" id="PF00517"/>
    </source>
</evidence>
<feature type="lipid moiety-binding region" description="S-palmitoyl cysteine; by host" evidence="32">
    <location>
        <position position="763"/>
    </location>
</feature>
<feature type="chain" id="PRO_5023521199" description="Envelope glycoprotein gp160" evidence="32">
    <location>
        <begin position="32"/>
        <end position="862"/>
    </location>
</feature>
<proteinExistence type="inferred from homology"/>
<comment type="domain">
    <text evidence="32 33">The 17 amino acids long immunosuppressive region is present in many retroviral envelope proteins. Synthetic peptides derived from this relatively conserved sequence inhibit immune function in vitro and in vivo.</text>
</comment>
<evidence type="ECO:0000256" key="26">
    <source>
        <dbReference type="ARBA" id="ARBA00023139"/>
    </source>
</evidence>
<dbReference type="SUPFAM" id="SSF56502">
    <property type="entry name" value="gp120 core"/>
    <property type="match status" value="2"/>
</dbReference>
<evidence type="ECO:0000256" key="6">
    <source>
        <dbReference type="ARBA" id="ARBA00004650"/>
    </source>
</evidence>
<dbReference type="GO" id="GO:0019031">
    <property type="term" value="C:viral envelope"/>
    <property type="evidence" value="ECO:0007669"/>
    <property type="project" value="UniProtKB-KW"/>
</dbReference>
<keyword evidence="15 32" id="KW-0053">Apoptosis</keyword>
<comment type="domain">
    <text evidence="32">The membrane proximal external region (MPER) present in gp41 is a tryptophan-rich region recognized by the antibodies 2F5, Z13, and 4E10. MPER seems to play a role in fusion.</text>
</comment>
<dbReference type="GO" id="GO:0019062">
    <property type="term" value="P:virion attachment to host cell"/>
    <property type="evidence" value="ECO:0007669"/>
    <property type="project" value="UniProtKB-UniRule"/>
</dbReference>
<organism evidence="37 38">
    <name type="scientific">Human immunodeficiency virus type 1</name>
    <name type="common">HIV-1</name>
    <dbReference type="NCBI Taxonomy" id="11676"/>
    <lineage>
        <taxon>Viruses</taxon>
        <taxon>Riboviria</taxon>
        <taxon>Pararnavirae</taxon>
        <taxon>Artverviricota</taxon>
        <taxon>Revtraviricetes</taxon>
        <taxon>Ortervirales</taxon>
        <taxon>Retroviridae</taxon>
        <taxon>Orthoretrovirinae</taxon>
        <taxon>Lentivirus</taxon>
        <taxon>Lentivirus humimdef1</taxon>
    </lineage>
</organism>
<evidence type="ECO:0000256" key="19">
    <source>
        <dbReference type="ARBA" id="ARBA00022870"/>
    </source>
</evidence>
<evidence type="ECO:0000256" key="4">
    <source>
        <dbReference type="ARBA" id="ARBA00004563"/>
    </source>
</evidence>
<feature type="chain" id="PRO_5023521198" description="Surface protein gp120" evidence="32">
    <location>
        <begin position="32"/>
        <end position="510"/>
    </location>
</feature>
<comment type="domain">
    <text evidence="32">The YXXL motif is involved in determining the exact site of viral release at the surface of infected mononuclear cells and promotes endocytosis. YXXL and di-leucine endocytosis motifs interact directly or indirectly with the clathrin adapter complexes, opperate independently, and their activities are not additive.</text>
</comment>
<comment type="miscellaneous">
    <text evidence="32">HIV-1 lineages are divided in three main groups, M (for Major), O (for Outlier), and N (for New, or Non-M, Non-O). The vast majority of strains found worldwide belong to the group M. Group O seems to be endemic to and largely confined to Cameroon and neighboring countries in West Central Africa, where these viruses represent a small minority of HIV-1 strains. The group N is represented by a limited number of isolates from Cameroonian persons. The group M is further subdivided in 9 clades or subtypes (A to D, F to H, J and K).</text>
</comment>
<evidence type="ECO:0000313" key="38">
    <source>
        <dbReference type="Proteomes" id="UP000144396"/>
    </source>
</evidence>
<evidence type="ECO:0000256" key="17">
    <source>
        <dbReference type="ARBA" id="ARBA00022804"/>
    </source>
</evidence>
<feature type="short sequence motif" description="YXXL motif; contains endocytosis signal" evidence="32">
    <location>
        <begin position="711"/>
        <end position="714"/>
    </location>
</feature>
<evidence type="ECO:0000256" key="10">
    <source>
        <dbReference type="ARBA" id="ARBA00022570"/>
    </source>
</evidence>
<feature type="transmembrane region" description="Helical" evidence="33">
    <location>
        <begin position="20"/>
        <end position="41"/>
    </location>
</feature>
<feature type="short sequence motif" description="Di-leucine internalization motif" evidence="32">
    <location>
        <begin position="861"/>
        <end position="862"/>
    </location>
</feature>
<feature type="domain" description="Human immunodeficiency virus 1 envelope glycoprotein Gp120" evidence="35">
    <location>
        <begin position="33"/>
        <end position="510"/>
    </location>
</feature>